<name>S8C4D1_9LAMI</name>
<comment type="caution">
    <text evidence="2">The sequence shown here is derived from an EMBL/GenBank/DDBJ whole genome shotgun (WGS) entry which is preliminary data.</text>
</comment>
<gene>
    <name evidence="2" type="ORF">M569_13280</name>
</gene>
<keyword evidence="1" id="KW-0175">Coiled coil</keyword>
<evidence type="ECO:0000313" key="2">
    <source>
        <dbReference type="EMBL" id="EPS61519.1"/>
    </source>
</evidence>
<accession>S8C4D1</accession>
<sequence length="57" mass="6738">MEELRHETSRLIRQLRKLSRQCAKQAAANRKLMAEMKDEFPQEVMARLESLNPENNP</sequence>
<keyword evidence="3" id="KW-1185">Reference proteome</keyword>
<protein>
    <submittedName>
        <fullName evidence="2">Uncharacterized protein</fullName>
    </submittedName>
</protein>
<evidence type="ECO:0000313" key="3">
    <source>
        <dbReference type="Proteomes" id="UP000015453"/>
    </source>
</evidence>
<feature type="coiled-coil region" evidence="1">
    <location>
        <begin position="1"/>
        <end position="35"/>
    </location>
</feature>
<reference evidence="2 3" key="1">
    <citation type="journal article" date="2013" name="BMC Genomics">
        <title>The miniature genome of a carnivorous plant Genlisea aurea contains a low number of genes and short non-coding sequences.</title>
        <authorList>
            <person name="Leushkin E.V."/>
            <person name="Sutormin R.A."/>
            <person name="Nabieva E.R."/>
            <person name="Penin A.A."/>
            <person name="Kondrashov A.S."/>
            <person name="Logacheva M.D."/>
        </authorList>
    </citation>
    <scope>NUCLEOTIDE SEQUENCE [LARGE SCALE GENOMIC DNA]</scope>
</reference>
<organism evidence="2 3">
    <name type="scientific">Genlisea aurea</name>
    <dbReference type="NCBI Taxonomy" id="192259"/>
    <lineage>
        <taxon>Eukaryota</taxon>
        <taxon>Viridiplantae</taxon>
        <taxon>Streptophyta</taxon>
        <taxon>Embryophyta</taxon>
        <taxon>Tracheophyta</taxon>
        <taxon>Spermatophyta</taxon>
        <taxon>Magnoliopsida</taxon>
        <taxon>eudicotyledons</taxon>
        <taxon>Gunneridae</taxon>
        <taxon>Pentapetalae</taxon>
        <taxon>asterids</taxon>
        <taxon>lamiids</taxon>
        <taxon>Lamiales</taxon>
        <taxon>Lentibulariaceae</taxon>
        <taxon>Genlisea</taxon>
    </lineage>
</organism>
<dbReference type="Proteomes" id="UP000015453">
    <property type="component" value="Unassembled WGS sequence"/>
</dbReference>
<dbReference type="EMBL" id="AUSU01006779">
    <property type="protein sequence ID" value="EPS61519.1"/>
    <property type="molecule type" value="Genomic_DNA"/>
</dbReference>
<evidence type="ECO:0000256" key="1">
    <source>
        <dbReference type="SAM" id="Coils"/>
    </source>
</evidence>
<proteinExistence type="predicted"/>
<dbReference type="AlphaFoldDB" id="S8C4D1"/>